<keyword evidence="2" id="KW-1185">Reference proteome</keyword>
<gene>
    <name evidence="1" type="ORF">BFAG_00580</name>
</gene>
<reference evidence="1 2" key="1">
    <citation type="submission" date="2008-12" db="EMBL/GenBank/DDBJ databases">
        <title>Annotation of Bacteroides fragilis strain 3_1_12.</title>
        <authorList>
            <consortium name="The Broad Institute Genome Sequencing Platform"/>
            <person name="Ward D."/>
            <person name="Young S.K."/>
            <person name="Kodira C.D."/>
            <person name="Zeng Q."/>
            <person name="Koehrsen M."/>
            <person name="Alvarado L."/>
            <person name="Berlin A."/>
            <person name="Borenstein D."/>
            <person name="Chen Z."/>
            <person name="Engels R."/>
            <person name="Freedman E."/>
            <person name="Gellesch M."/>
            <person name="Goldberg J."/>
            <person name="Griggs A."/>
            <person name="Gujja S."/>
            <person name="Heiman D."/>
            <person name="Hepburn T."/>
            <person name="Howarth C."/>
            <person name="Jen D."/>
            <person name="Larson L."/>
            <person name="Lewis B."/>
            <person name="Mehta T."/>
            <person name="Park D."/>
            <person name="Pearson M."/>
            <person name="Roberts A."/>
            <person name="Saif S."/>
            <person name="Shea T."/>
            <person name="Shenoy N."/>
            <person name="Sisk P."/>
            <person name="Stolte C."/>
            <person name="Sykes S."/>
            <person name="Walk T."/>
            <person name="White J."/>
            <person name="Yandava C."/>
            <person name="Allen-Vercoe E."/>
            <person name="Strauss J."/>
            <person name="Ambrose C."/>
            <person name="Lander E."/>
            <person name="Nusbaum C."/>
            <person name="Galagan J."/>
            <person name="Birren B."/>
        </authorList>
    </citation>
    <scope>NUCLEOTIDE SEQUENCE [LARGE SCALE GENOMIC DNA]</scope>
    <source>
        <strain evidence="1 2">3_1_12</strain>
    </source>
</reference>
<evidence type="ECO:0000313" key="2">
    <source>
        <dbReference type="Proteomes" id="UP000005101"/>
    </source>
</evidence>
<sequence length="60" mass="7071">MFFMFDLNSSLLKSTIISNCKLSKNDFLFMRSVHSIPPAGWNAHYRRSLHKDREVGNFHK</sequence>
<organism evidence="1 2">
    <name type="scientific">Bacteroides fragilis 3_1_12</name>
    <dbReference type="NCBI Taxonomy" id="457424"/>
    <lineage>
        <taxon>Bacteria</taxon>
        <taxon>Pseudomonadati</taxon>
        <taxon>Bacteroidota</taxon>
        <taxon>Bacteroidia</taxon>
        <taxon>Bacteroidales</taxon>
        <taxon>Bacteroidaceae</taxon>
        <taxon>Bacteroides</taxon>
    </lineage>
</organism>
<name>A0ABN0BG30_BACFG</name>
<dbReference type="Proteomes" id="UP000005101">
    <property type="component" value="Unassembled WGS sequence"/>
</dbReference>
<dbReference type="EMBL" id="EQ973213">
    <property type="protein sequence ID" value="EFR51886.1"/>
    <property type="molecule type" value="Genomic_DNA"/>
</dbReference>
<proteinExistence type="predicted"/>
<evidence type="ECO:0000313" key="1">
    <source>
        <dbReference type="EMBL" id="EFR51886.1"/>
    </source>
</evidence>
<protein>
    <submittedName>
        <fullName evidence="1">Uncharacterized protein</fullName>
    </submittedName>
</protein>
<accession>A0ABN0BG30</accession>